<dbReference type="AlphaFoldDB" id="A0A8H7ACX8"/>
<dbReference type="EMBL" id="JAACFV010000126">
    <property type="protein sequence ID" value="KAF7504832.1"/>
    <property type="molecule type" value="Genomic_DNA"/>
</dbReference>
<reference evidence="5" key="1">
    <citation type="submission" date="2020-02" db="EMBL/GenBank/DDBJ databases">
        <authorList>
            <person name="Palmer J.M."/>
        </authorList>
    </citation>
    <scope>NUCLEOTIDE SEQUENCE</scope>
    <source>
        <strain evidence="5">EPUS1.4</strain>
        <tissue evidence="5">Thallus</tissue>
    </source>
</reference>
<dbReference type="InterPro" id="IPR034686">
    <property type="entry name" value="Terpene_cyclase-like_2"/>
</dbReference>
<dbReference type="PANTHER" id="PTHR35201">
    <property type="entry name" value="TERPENE SYNTHASE"/>
    <property type="match status" value="1"/>
</dbReference>
<keyword evidence="3 4" id="KW-0460">Magnesium</keyword>
<organism evidence="5 6">
    <name type="scientific">Endocarpon pusillum</name>
    <dbReference type="NCBI Taxonomy" id="364733"/>
    <lineage>
        <taxon>Eukaryota</taxon>
        <taxon>Fungi</taxon>
        <taxon>Dikarya</taxon>
        <taxon>Ascomycota</taxon>
        <taxon>Pezizomycotina</taxon>
        <taxon>Eurotiomycetes</taxon>
        <taxon>Chaetothyriomycetidae</taxon>
        <taxon>Verrucariales</taxon>
        <taxon>Verrucariaceae</taxon>
        <taxon>Endocarpon</taxon>
    </lineage>
</organism>
<dbReference type="InterPro" id="IPR008949">
    <property type="entry name" value="Isoprenoid_synthase_dom_sf"/>
</dbReference>
<sequence>MVNRKLESCVSDEKIITELKKADFALGAASIWPRAAWDEYLVLTYLMLLVFVWDDEIDMPAAPLASDFQAAESFRRETMSFVKNSLGFGEKGVLPRSRNATISVFELISGPLRKVYTRDQLASFLHELTFSLEMSKVEQEYSLSDRIPTISEYWAFRMGTSGVGAFLAMAEYSIRSRLPRPIINSPEMKVIWDETNLMSSLINDILSVKKEVVAGSILGLVPLLCMQNPDAQAAIDSAVKALHDSVKRFRTAEGQLLRRTARDPKTQENLSNYINVCKENVTGFLNWCSRTPRYARPFESITLRSRAGWEEHAVI</sequence>
<comment type="similarity">
    <text evidence="2 4">Belongs to the terpene synthase family.</text>
</comment>
<comment type="cofactor">
    <cofactor evidence="1 4">
        <name>Mg(2+)</name>
        <dbReference type="ChEBI" id="CHEBI:18420"/>
    </cofactor>
</comment>
<dbReference type="SFLD" id="SFLDG01020">
    <property type="entry name" value="Terpene_Cyclase_Like_2"/>
    <property type="match status" value="1"/>
</dbReference>
<keyword evidence="4" id="KW-0456">Lyase</keyword>
<dbReference type="SUPFAM" id="SSF48576">
    <property type="entry name" value="Terpenoid synthases"/>
    <property type="match status" value="1"/>
</dbReference>
<dbReference type="SFLD" id="SFLDS00005">
    <property type="entry name" value="Isoprenoid_Synthase_Type_I"/>
    <property type="match status" value="1"/>
</dbReference>
<keyword evidence="6" id="KW-1185">Reference proteome</keyword>
<dbReference type="OrthoDB" id="2861623at2759"/>
<dbReference type="Proteomes" id="UP000606974">
    <property type="component" value="Unassembled WGS sequence"/>
</dbReference>
<dbReference type="GO" id="GO:0008299">
    <property type="term" value="P:isoprenoid biosynthetic process"/>
    <property type="evidence" value="ECO:0007669"/>
    <property type="project" value="UniProtKB-ARBA"/>
</dbReference>
<dbReference type="PANTHER" id="PTHR35201:SF4">
    <property type="entry name" value="BETA-PINACENE SYNTHASE-RELATED"/>
    <property type="match status" value="1"/>
</dbReference>
<dbReference type="Pfam" id="PF19086">
    <property type="entry name" value="Terpene_syn_C_2"/>
    <property type="match status" value="1"/>
</dbReference>
<dbReference type="GO" id="GO:0010333">
    <property type="term" value="F:terpene synthase activity"/>
    <property type="evidence" value="ECO:0007669"/>
    <property type="project" value="InterPro"/>
</dbReference>
<dbReference type="GO" id="GO:0046872">
    <property type="term" value="F:metal ion binding"/>
    <property type="evidence" value="ECO:0007669"/>
    <property type="project" value="UniProtKB-KW"/>
</dbReference>
<gene>
    <name evidence="5" type="ORF">GJ744_001698</name>
</gene>
<protein>
    <recommendedName>
        <fullName evidence="4">Terpene synthase</fullName>
        <ecNumber evidence="4">4.2.3.-</ecNumber>
    </recommendedName>
</protein>
<evidence type="ECO:0000313" key="6">
    <source>
        <dbReference type="Proteomes" id="UP000606974"/>
    </source>
</evidence>
<dbReference type="Gene3D" id="1.10.600.10">
    <property type="entry name" value="Farnesyl Diphosphate Synthase"/>
    <property type="match status" value="1"/>
</dbReference>
<proteinExistence type="inferred from homology"/>
<evidence type="ECO:0000256" key="1">
    <source>
        <dbReference type="ARBA" id="ARBA00001946"/>
    </source>
</evidence>
<name>A0A8H7ACX8_9EURO</name>
<dbReference type="EC" id="4.2.3.-" evidence="4"/>
<accession>A0A8H7ACX8</accession>
<evidence type="ECO:0000256" key="2">
    <source>
        <dbReference type="ARBA" id="ARBA00006333"/>
    </source>
</evidence>
<evidence type="ECO:0000313" key="5">
    <source>
        <dbReference type="EMBL" id="KAF7504832.1"/>
    </source>
</evidence>
<comment type="caution">
    <text evidence="5">The sequence shown here is derived from an EMBL/GenBank/DDBJ whole genome shotgun (WGS) entry which is preliminary data.</text>
</comment>
<evidence type="ECO:0000256" key="3">
    <source>
        <dbReference type="ARBA" id="ARBA00022842"/>
    </source>
</evidence>
<evidence type="ECO:0000256" key="4">
    <source>
        <dbReference type="RuleBase" id="RU366034"/>
    </source>
</evidence>
<keyword evidence="4" id="KW-0479">Metal-binding</keyword>